<dbReference type="RefSeq" id="WP_317225809.1">
    <property type="nucleotide sequence ID" value="NZ_JAWJEJ010000001.1"/>
</dbReference>
<evidence type="ECO:0000256" key="7">
    <source>
        <dbReference type="ARBA" id="ARBA00022822"/>
    </source>
</evidence>
<evidence type="ECO:0000256" key="10">
    <source>
        <dbReference type="ARBA" id="ARBA00025634"/>
    </source>
</evidence>
<keyword evidence="12" id="KW-0460">Magnesium</keyword>
<comment type="function">
    <text evidence="10 12">Part of a heterotetrameric complex that catalyzes the two-step biosynthesis of anthranilate, an intermediate in the biosynthesis of L-tryptophan. In the first step, the glutamine-binding beta subunit (TrpG) of anthranilate synthase (AS) provides the glutamine amidotransferase activity which generates ammonia as a substrate that, along with chorismate, is used in the second step, catalyzed by the large alpha subunit of AS (TrpE) to produce anthranilate. In the absence of TrpG, TrpE can synthesize anthranilate directly from chorismate and high concentrations of ammonia.</text>
</comment>
<dbReference type="InterPro" id="IPR005801">
    <property type="entry name" value="ADC_synthase"/>
</dbReference>
<comment type="pathway">
    <text evidence="1 12">Amino-acid biosynthesis; L-tryptophan biosynthesis; L-tryptophan from chorismate: step 1/5.</text>
</comment>
<comment type="catalytic activity">
    <reaction evidence="11 12">
        <text>chorismate + L-glutamine = anthranilate + pyruvate + L-glutamate + H(+)</text>
        <dbReference type="Rhea" id="RHEA:21732"/>
        <dbReference type="ChEBI" id="CHEBI:15361"/>
        <dbReference type="ChEBI" id="CHEBI:15378"/>
        <dbReference type="ChEBI" id="CHEBI:16567"/>
        <dbReference type="ChEBI" id="CHEBI:29748"/>
        <dbReference type="ChEBI" id="CHEBI:29985"/>
        <dbReference type="ChEBI" id="CHEBI:58359"/>
        <dbReference type="EC" id="4.1.3.27"/>
    </reaction>
</comment>
<dbReference type="EMBL" id="JAWJEJ010000001">
    <property type="protein sequence ID" value="MDV3456633.1"/>
    <property type="molecule type" value="Genomic_DNA"/>
</dbReference>
<dbReference type="EC" id="4.1.3.27" evidence="4 12"/>
<evidence type="ECO:0000256" key="8">
    <source>
        <dbReference type="ARBA" id="ARBA00023141"/>
    </source>
</evidence>
<dbReference type="PANTHER" id="PTHR11236">
    <property type="entry name" value="AMINOBENZOATE/ANTHRANILATE SYNTHASE"/>
    <property type="match status" value="1"/>
</dbReference>
<comment type="similarity">
    <text evidence="2 12">Belongs to the anthranilate synthase component I family.</text>
</comment>
<comment type="caution">
    <text evidence="15">The sequence shown here is derived from an EMBL/GenBank/DDBJ whole genome shotgun (WGS) entry which is preliminary data.</text>
</comment>
<keyword evidence="8 12" id="KW-0057">Aromatic amino acid biosynthesis</keyword>
<feature type="domain" description="Anthranilate synthase component I N-terminal" evidence="14">
    <location>
        <begin position="27"/>
        <end position="172"/>
    </location>
</feature>
<keyword evidence="16" id="KW-1185">Reference proteome</keyword>
<dbReference type="SUPFAM" id="SSF56322">
    <property type="entry name" value="ADC synthase"/>
    <property type="match status" value="1"/>
</dbReference>
<evidence type="ECO:0000256" key="2">
    <source>
        <dbReference type="ARBA" id="ARBA00009562"/>
    </source>
</evidence>
<evidence type="ECO:0000313" key="15">
    <source>
        <dbReference type="EMBL" id="MDV3456633.1"/>
    </source>
</evidence>
<dbReference type="GO" id="GO:0004049">
    <property type="term" value="F:anthranilate synthase activity"/>
    <property type="evidence" value="ECO:0007669"/>
    <property type="project" value="UniProtKB-EC"/>
</dbReference>
<evidence type="ECO:0000256" key="4">
    <source>
        <dbReference type="ARBA" id="ARBA00012266"/>
    </source>
</evidence>
<keyword evidence="7 12" id="KW-0822">Tryptophan biosynthesis</keyword>
<dbReference type="PRINTS" id="PR00095">
    <property type="entry name" value="ANTSNTHASEI"/>
</dbReference>
<accession>A0ABU3Y5D0</accession>
<evidence type="ECO:0000313" key="16">
    <source>
        <dbReference type="Proteomes" id="UP001273531"/>
    </source>
</evidence>
<dbReference type="Pfam" id="PF04715">
    <property type="entry name" value="Anth_synt_I_N"/>
    <property type="match status" value="1"/>
</dbReference>
<dbReference type="InterPro" id="IPR006805">
    <property type="entry name" value="Anth_synth_I_N"/>
</dbReference>
<name>A0ABU3Y5D0_9SPHN</name>
<gene>
    <name evidence="12 15" type="primary">trpE</name>
    <name evidence="15" type="ORF">RZN05_06515</name>
</gene>
<evidence type="ECO:0000256" key="9">
    <source>
        <dbReference type="ARBA" id="ARBA00023239"/>
    </source>
</evidence>
<evidence type="ECO:0000259" key="14">
    <source>
        <dbReference type="Pfam" id="PF04715"/>
    </source>
</evidence>
<keyword evidence="12" id="KW-0479">Metal-binding</keyword>
<comment type="subunit">
    <text evidence="3 12">Heterotetramer consisting of two non-identical subunits: a beta subunit (TrpG) and a large alpha subunit (TrpE).</text>
</comment>
<evidence type="ECO:0000256" key="6">
    <source>
        <dbReference type="ARBA" id="ARBA00022605"/>
    </source>
</evidence>
<evidence type="ECO:0000256" key="3">
    <source>
        <dbReference type="ARBA" id="ARBA00011575"/>
    </source>
</evidence>
<protein>
    <recommendedName>
        <fullName evidence="5 12">Anthranilate synthase component 1</fullName>
        <ecNumber evidence="4 12">4.1.3.27</ecNumber>
    </recommendedName>
</protein>
<dbReference type="InterPro" id="IPR019999">
    <property type="entry name" value="Anth_synth_I-like"/>
</dbReference>
<proteinExistence type="inferred from homology"/>
<sequence length="501" mass="53251">MIEGVEGARAALAAGRPALLWRREVADTETPVAAALKLIEPGRGDFLLESVEGGSVRGRHSMIGLAPDLVFRATGADAAINPHWLSDREAFAPCAEPALEALRSLVQRCRMDAPAELPRALACLVGYFSYETVGLVETLPRPPENPVGLPDMMFVRPTVILIFDRLADTLFLVAPVWPDADKAADALIEAAAERIDATAARLATAPLPAPVRAEPGEIALTPVLAPGRYGEMVARAKDYIAAGDIFQVVLAQRFTTPFALPPFELYRALRRVNPSPFLYHLDLPGFALTGSSPEILVRARDGEITIRPIAGTRPRGKTAAEDEANRASLLADPKERAEHLMLLDLGRNDVGRAAEAGSVRVTDSYTVEFYSHVMHIVSNVVGSLKPGADALDALFAGFPAGTVSGAPKVRACQIIAELEQETRGPYAGGVGYFSPDGSMDSCIVLRTALVKDGMMHVQAGAGIVADSDPAYEQRECEAKAGALFAAAREAVARASEAGFGQ</sequence>
<dbReference type="Proteomes" id="UP001273531">
    <property type="component" value="Unassembled WGS sequence"/>
</dbReference>
<dbReference type="Pfam" id="PF00425">
    <property type="entry name" value="Chorismate_bind"/>
    <property type="match status" value="1"/>
</dbReference>
<dbReference type="NCBIfam" id="TIGR00564">
    <property type="entry name" value="trpE_most"/>
    <property type="match status" value="1"/>
</dbReference>
<dbReference type="InterPro" id="IPR015890">
    <property type="entry name" value="Chorismate_C"/>
</dbReference>
<feature type="domain" description="Chorismate-utilising enzyme C-terminal" evidence="13">
    <location>
        <begin position="228"/>
        <end position="479"/>
    </location>
</feature>
<dbReference type="PANTHER" id="PTHR11236:SF9">
    <property type="entry name" value="ANTHRANILATE SYNTHASE COMPONENT 1"/>
    <property type="match status" value="1"/>
</dbReference>
<evidence type="ECO:0000256" key="5">
    <source>
        <dbReference type="ARBA" id="ARBA00020653"/>
    </source>
</evidence>
<organism evidence="15 16">
    <name type="scientific">Sphingomonas agrestis</name>
    <dbReference type="NCBI Taxonomy" id="3080540"/>
    <lineage>
        <taxon>Bacteria</taxon>
        <taxon>Pseudomonadati</taxon>
        <taxon>Pseudomonadota</taxon>
        <taxon>Alphaproteobacteria</taxon>
        <taxon>Sphingomonadales</taxon>
        <taxon>Sphingomonadaceae</taxon>
        <taxon>Sphingomonas</taxon>
    </lineage>
</organism>
<evidence type="ECO:0000256" key="1">
    <source>
        <dbReference type="ARBA" id="ARBA00004873"/>
    </source>
</evidence>
<reference evidence="15 16" key="1">
    <citation type="submission" date="2023-10" db="EMBL/GenBank/DDBJ databases">
        <title>Sphingomonas sp. HF-S4 16S ribosomal RNA gene Genome sequencing and assembly.</title>
        <authorList>
            <person name="Lee H."/>
        </authorList>
    </citation>
    <scope>NUCLEOTIDE SEQUENCE [LARGE SCALE GENOMIC DNA]</scope>
    <source>
        <strain evidence="15 16">HF-S4</strain>
    </source>
</reference>
<evidence type="ECO:0000256" key="12">
    <source>
        <dbReference type="RuleBase" id="RU364045"/>
    </source>
</evidence>
<dbReference type="InterPro" id="IPR005256">
    <property type="entry name" value="Anth_synth_I_PabB"/>
</dbReference>
<comment type="cofactor">
    <cofactor evidence="12">
        <name>Mg(2+)</name>
        <dbReference type="ChEBI" id="CHEBI:18420"/>
    </cofactor>
</comment>
<keyword evidence="6 12" id="KW-0028">Amino-acid biosynthesis</keyword>
<evidence type="ECO:0000259" key="13">
    <source>
        <dbReference type="Pfam" id="PF00425"/>
    </source>
</evidence>
<dbReference type="Gene3D" id="3.60.120.10">
    <property type="entry name" value="Anthranilate synthase"/>
    <property type="match status" value="1"/>
</dbReference>
<keyword evidence="9 12" id="KW-0456">Lyase</keyword>
<evidence type="ECO:0000256" key="11">
    <source>
        <dbReference type="ARBA" id="ARBA00047683"/>
    </source>
</evidence>